<dbReference type="EMBL" id="JBHRZS010000002">
    <property type="protein sequence ID" value="MFC3878716.1"/>
    <property type="molecule type" value="Genomic_DNA"/>
</dbReference>
<proteinExistence type="predicted"/>
<dbReference type="Gene3D" id="2.30.40.10">
    <property type="entry name" value="Urease, subunit C, domain 1"/>
    <property type="match status" value="2"/>
</dbReference>
<dbReference type="InterPro" id="IPR011059">
    <property type="entry name" value="Metal-dep_hydrolase_composite"/>
</dbReference>
<dbReference type="SUPFAM" id="SSF51338">
    <property type="entry name" value="Composite domain of metallo-dependent hydrolases"/>
    <property type="match status" value="1"/>
</dbReference>
<evidence type="ECO:0000313" key="2">
    <source>
        <dbReference type="EMBL" id="MFC3878716.1"/>
    </source>
</evidence>
<comment type="caution">
    <text evidence="2">The sequence shown here is derived from an EMBL/GenBank/DDBJ whole genome shotgun (WGS) entry which is preliminary data.</text>
</comment>
<dbReference type="PROSITE" id="PS51257">
    <property type="entry name" value="PROKAR_LIPOPROTEIN"/>
    <property type="match status" value="1"/>
</dbReference>
<dbReference type="Proteomes" id="UP001595805">
    <property type="component" value="Unassembled WGS sequence"/>
</dbReference>
<reference evidence="3" key="1">
    <citation type="journal article" date="2019" name="Int. J. Syst. Evol. Microbiol.">
        <title>The Global Catalogue of Microorganisms (GCM) 10K type strain sequencing project: providing services to taxonomists for standard genome sequencing and annotation.</title>
        <authorList>
            <consortium name="The Broad Institute Genomics Platform"/>
            <consortium name="The Broad Institute Genome Sequencing Center for Infectious Disease"/>
            <person name="Wu L."/>
            <person name="Ma J."/>
        </authorList>
    </citation>
    <scope>NUCLEOTIDE SEQUENCE [LARGE SCALE GENOMIC DNA]</scope>
    <source>
        <strain evidence="3">CCUG 60523</strain>
    </source>
</reference>
<accession>A0ABV8AP75</accession>
<dbReference type="RefSeq" id="WP_377902443.1">
    <property type="nucleotide sequence ID" value="NZ_JBHRZS010000002.1"/>
</dbReference>
<organism evidence="2 3">
    <name type="scientific">Algoriphagus namhaensis</name>
    <dbReference type="NCBI Taxonomy" id="915353"/>
    <lineage>
        <taxon>Bacteria</taxon>
        <taxon>Pseudomonadati</taxon>
        <taxon>Bacteroidota</taxon>
        <taxon>Cytophagia</taxon>
        <taxon>Cytophagales</taxon>
        <taxon>Cyclobacteriaceae</taxon>
        <taxon>Algoriphagus</taxon>
    </lineage>
</organism>
<evidence type="ECO:0000313" key="3">
    <source>
        <dbReference type="Proteomes" id="UP001595805"/>
    </source>
</evidence>
<dbReference type="PANTHER" id="PTHR43135">
    <property type="entry name" value="ALPHA-D-RIBOSE 1-METHYLPHOSPHONATE 5-TRIPHOSPHATE DIPHOSPHATASE"/>
    <property type="match status" value="1"/>
</dbReference>
<gene>
    <name evidence="2" type="ORF">ACFOSV_00925</name>
</gene>
<dbReference type="Pfam" id="PF01979">
    <property type="entry name" value="Amidohydro_1"/>
    <property type="match status" value="1"/>
</dbReference>
<keyword evidence="3" id="KW-1185">Reference proteome</keyword>
<sequence length="409" mass="45435">MKSSFKFLSFWFLVFIVTGCSEPIKYDLVISNVHIFDGEKNLGITNIAIAGDTVATISIETLLADSVIDGTGKFVVPGLVNAHVHMWESEMLATSHDVGVLTVLDLFELSLSEENAMRQYRDSLGYSNYYGAGPGATVRNGHPHTYLPLSDDFPFISDSLSASEFVKIAVEKGAEVIKIIREPGWYEEAKLVELPTLSYQQIEEIIHEANSHGLKSLVHITKLDDALAIAALRPSGFAHFWETQGELSEEDKKLLKESGIFFIPTLKLQQNLNMQTQYDTTMSQIQREFDYQNYLVPDKLFEEKIYEIYELGIPIIAGTDPPNEGVNYGSDLIEELRIYDRAGIPLLEVLKTATGNATRHLPIDGNGSLKVGSPATMLILNGNPLENLDALEDISMIIKNGHQSVRAPR</sequence>
<feature type="domain" description="Amidohydrolase-related" evidence="1">
    <location>
        <begin position="74"/>
        <end position="401"/>
    </location>
</feature>
<dbReference type="InterPro" id="IPR051781">
    <property type="entry name" value="Metallo-dep_Hydrolase"/>
</dbReference>
<dbReference type="Gene3D" id="3.20.20.140">
    <property type="entry name" value="Metal-dependent hydrolases"/>
    <property type="match status" value="1"/>
</dbReference>
<dbReference type="InterPro" id="IPR032466">
    <property type="entry name" value="Metal_Hydrolase"/>
</dbReference>
<name>A0ABV8AP75_9BACT</name>
<evidence type="ECO:0000259" key="1">
    <source>
        <dbReference type="Pfam" id="PF01979"/>
    </source>
</evidence>
<dbReference type="InterPro" id="IPR006680">
    <property type="entry name" value="Amidohydro-rel"/>
</dbReference>
<dbReference type="SUPFAM" id="SSF51556">
    <property type="entry name" value="Metallo-dependent hydrolases"/>
    <property type="match status" value="1"/>
</dbReference>
<protein>
    <submittedName>
        <fullName evidence="2">Amidohydrolase family protein</fullName>
    </submittedName>
</protein>
<dbReference type="PANTHER" id="PTHR43135:SF3">
    <property type="entry name" value="ALPHA-D-RIBOSE 1-METHYLPHOSPHONATE 5-TRIPHOSPHATE DIPHOSPHATASE"/>
    <property type="match status" value="1"/>
</dbReference>